<dbReference type="PANTHER" id="PTHR10378">
    <property type="entry name" value="LIM DOMAIN-BINDING PROTEIN"/>
    <property type="match status" value="1"/>
</dbReference>
<feature type="compositionally biased region" description="Low complexity" evidence="1">
    <location>
        <begin position="441"/>
        <end position="457"/>
    </location>
</feature>
<reference evidence="2 3" key="1">
    <citation type="submission" date="2019-09" db="EMBL/GenBank/DDBJ databases">
        <title>A chromosome-level genome assembly of the Chinese tupelo Nyssa sinensis.</title>
        <authorList>
            <person name="Yang X."/>
            <person name="Kang M."/>
            <person name="Yang Y."/>
            <person name="Xiong H."/>
            <person name="Wang M."/>
            <person name="Zhang Z."/>
            <person name="Wang Z."/>
            <person name="Wu H."/>
            <person name="Ma T."/>
            <person name="Liu J."/>
            <person name="Xi Z."/>
        </authorList>
    </citation>
    <scope>NUCLEOTIDE SEQUENCE [LARGE SCALE GENOMIC DNA]</scope>
    <source>
        <strain evidence="2">J267</strain>
        <tissue evidence="2">Leaf</tissue>
    </source>
</reference>
<evidence type="ECO:0000313" key="3">
    <source>
        <dbReference type="Proteomes" id="UP000325577"/>
    </source>
</evidence>
<feature type="compositionally biased region" description="Low complexity" evidence="1">
    <location>
        <begin position="329"/>
        <end position="345"/>
    </location>
</feature>
<feature type="region of interest" description="Disordered" evidence="1">
    <location>
        <begin position="411"/>
        <end position="471"/>
    </location>
</feature>
<evidence type="ECO:0000256" key="1">
    <source>
        <dbReference type="SAM" id="MobiDB-lite"/>
    </source>
</evidence>
<keyword evidence="3" id="KW-1185">Reference proteome</keyword>
<dbReference type="Pfam" id="PF01803">
    <property type="entry name" value="LIM_bind"/>
    <property type="match status" value="1"/>
</dbReference>
<evidence type="ECO:0008006" key="4">
    <source>
        <dbReference type="Google" id="ProtNLM"/>
    </source>
</evidence>
<organism evidence="2 3">
    <name type="scientific">Nyssa sinensis</name>
    <dbReference type="NCBI Taxonomy" id="561372"/>
    <lineage>
        <taxon>Eukaryota</taxon>
        <taxon>Viridiplantae</taxon>
        <taxon>Streptophyta</taxon>
        <taxon>Embryophyta</taxon>
        <taxon>Tracheophyta</taxon>
        <taxon>Spermatophyta</taxon>
        <taxon>Magnoliopsida</taxon>
        <taxon>eudicotyledons</taxon>
        <taxon>Gunneridae</taxon>
        <taxon>Pentapetalae</taxon>
        <taxon>asterids</taxon>
        <taxon>Cornales</taxon>
        <taxon>Nyssaceae</taxon>
        <taxon>Nyssa</taxon>
    </lineage>
</organism>
<dbReference type="Proteomes" id="UP000325577">
    <property type="component" value="Linkage Group LG18"/>
</dbReference>
<protein>
    <recommendedName>
        <fullName evidence="4">Transcriptional regulator SLK2</fullName>
    </recommendedName>
</protein>
<evidence type="ECO:0000313" key="2">
    <source>
        <dbReference type="EMBL" id="KAA8533768.1"/>
    </source>
</evidence>
<dbReference type="OrthoDB" id="774557at2759"/>
<feature type="compositionally biased region" description="Polar residues" evidence="1">
    <location>
        <begin position="287"/>
        <end position="299"/>
    </location>
</feature>
<dbReference type="InterPro" id="IPR029005">
    <property type="entry name" value="LIM-bd/SEUSS"/>
</dbReference>
<feature type="region of interest" description="Disordered" evidence="1">
    <location>
        <begin position="287"/>
        <end position="345"/>
    </location>
</feature>
<proteinExistence type="predicted"/>
<dbReference type="EMBL" id="CM018041">
    <property type="protein sequence ID" value="KAA8533768.1"/>
    <property type="molecule type" value="Genomic_DNA"/>
</dbReference>
<sequence>MEAWHCDICGSKSGRGFEATFEVLPRLDEIKFGSGVIDELLFLDMPRECRSPSGIMMLEYGKAVQESVYEQLRVVREGQLRIIFTPDLKILSWEFCARRHEELLPRRLVAPQVNQFLQVAQKCQSTIAESGSDGVSQQDLQTNSNMVVTAWRQLARTLELQSLNDLGFSKRYVRCLQISEVVNSMKDLMDFCGEQKVGPIEGLKNYPQHATAAKLQMQKMQEMEQLAGIQGLPTDRNTLSKLMTVYPGLNSQMGNNHHIVGRGTLSGSAQAALAMTNYQSLLMRQNSMNSNSNPLHQEASSSFNNSNQNPSSTFQGPAGLLQGMLQNLPSSGFSNSQFPQQQQLQQRSLNVNGLLQQNHPQPSQGSQTLQQHMIQQLLQDMKNNSGGGVQQQSLAGQNVNGSVRRDTIGFGSNTSTATAAPINGPGNIMGPTPSRSNSFKAVSNSDSSAAGGNSGFNQKAPDLPQDLHLPEDMVQDIARDFTENGFFNSDLDDNMGYGWKA</sequence>
<accession>A0A5J5ATT5</accession>
<gene>
    <name evidence="2" type="ORF">F0562_031285</name>
</gene>
<feature type="compositionally biased region" description="Low complexity" evidence="1">
    <location>
        <begin position="300"/>
        <end position="312"/>
    </location>
</feature>
<name>A0A5J5ATT5_9ASTE</name>
<dbReference type="AlphaFoldDB" id="A0A5J5ATT5"/>